<evidence type="ECO:0000256" key="1">
    <source>
        <dbReference type="ARBA" id="ARBA00023125"/>
    </source>
</evidence>
<dbReference type="SUPFAM" id="SSF52172">
    <property type="entry name" value="CheY-like"/>
    <property type="match status" value="1"/>
</dbReference>
<proteinExistence type="predicted"/>
<dbReference type="InterPro" id="IPR011006">
    <property type="entry name" value="CheY-like_superfamily"/>
</dbReference>
<evidence type="ECO:0000259" key="2">
    <source>
        <dbReference type="PROSITE" id="PS50110"/>
    </source>
</evidence>
<accession>X0UQQ3</accession>
<dbReference type="Pfam" id="PF00072">
    <property type="entry name" value="Response_reg"/>
    <property type="match status" value="1"/>
</dbReference>
<comment type="caution">
    <text evidence="3">The sequence shown here is derived from an EMBL/GenBank/DDBJ whole genome shotgun (WGS) entry which is preliminary data.</text>
</comment>
<protein>
    <recommendedName>
        <fullName evidence="2">Response regulatory domain-containing protein</fullName>
    </recommendedName>
</protein>
<dbReference type="GO" id="GO:0032993">
    <property type="term" value="C:protein-DNA complex"/>
    <property type="evidence" value="ECO:0007669"/>
    <property type="project" value="TreeGrafter"/>
</dbReference>
<dbReference type="InterPro" id="IPR039420">
    <property type="entry name" value="WalR-like"/>
</dbReference>
<dbReference type="AlphaFoldDB" id="X0UQQ3"/>
<dbReference type="FunFam" id="3.40.50.2300:FF:000361">
    <property type="entry name" value="Two-component system response regulator"/>
    <property type="match status" value="1"/>
</dbReference>
<dbReference type="GO" id="GO:0000156">
    <property type="term" value="F:phosphorelay response regulator activity"/>
    <property type="evidence" value="ECO:0007669"/>
    <property type="project" value="TreeGrafter"/>
</dbReference>
<sequence length="130" mass="14865">MKVLIIEDEKPAADKLEILLRRYDPNIEIAAKLESVAKTVAWLGNMENQVDLLFMDIQLADGLSFEIFKRINVNQPVIFTTAYNEYAIEAFKVNSIDYLLKPVNYEALAQSMKKLESLRESLPSANEKLK</sequence>
<dbReference type="PANTHER" id="PTHR48111">
    <property type="entry name" value="REGULATOR OF RPOS"/>
    <property type="match status" value="1"/>
</dbReference>
<dbReference type="GO" id="GO:0005829">
    <property type="term" value="C:cytosol"/>
    <property type="evidence" value="ECO:0007669"/>
    <property type="project" value="TreeGrafter"/>
</dbReference>
<dbReference type="SMART" id="SM00448">
    <property type="entry name" value="REC"/>
    <property type="match status" value="1"/>
</dbReference>
<keyword evidence="1" id="KW-0238">DNA-binding</keyword>
<dbReference type="GO" id="GO:0006355">
    <property type="term" value="P:regulation of DNA-templated transcription"/>
    <property type="evidence" value="ECO:0007669"/>
    <property type="project" value="TreeGrafter"/>
</dbReference>
<dbReference type="InterPro" id="IPR001789">
    <property type="entry name" value="Sig_transdc_resp-reg_receiver"/>
</dbReference>
<name>X0UQQ3_9ZZZZ</name>
<organism evidence="3">
    <name type="scientific">marine sediment metagenome</name>
    <dbReference type="NCBI Taxonomy" id="412755"/>
    <lineage>
        <taxon>unclassified sequences</taxon>
        <taxon>metagenomes</taxon>
        <taxon>ecological metagenomes</taxon>
    </lineage>
</organism>
<dbReference type="PROSITE" id="PS50110">
    <property type="entry name" value="RESPONSE_REGULATORY"/>
    <property type="match status" value="1"/>
</dbReference>
<gene>
    <name evidence="3" type="ORF">S01H1_18964</name>
</gene>
<dbReference type="GO" id="GO:0000976">
    <property type="term" value="F:transcription cis-regulatory region binding"/>
    <property type="evidence" value="ECO:0007669"/>
    <property type="project" value="TreeGrafter"/>
</dbReference>
<evidence type="ECO:0000313" key="3">
    <source>
        <dbReference type="EMBL" id="GAF90830.1"/>
    </source>
</evidence>
<dbReference type="PANTHER" id="PTHR48111:SF69">
    <property type="entry name" value="RESPONSE REGULATOR RECEIVER"/>
    <property type="match status" value="1"/>
</dbReference>
<reference evidence="3" key="1">
    <citation type="journal article" date="2014" name="Front. Microbiol.">
        <title>High frequency of phylogenetically diverse reductive dehalogenase-homologous genes in deep subseafloor sedimentary metagenomes.</title>
        <authorList>
            <person name="Kawai M."/>
            <person name="Futagami T."/>
            <person name="Toyoda A."/>
            <person name="Takaki Y."/>
            <person name="Nishi S."/>
            <person name="Hori S."/>
            <person name="Arai W."/>
            <person name="Tsubouchi T."/>
            <person name="Morono Y."/>
            <person name="Uchiyama I."/>
            <person name="Ito T."/>
            <person name="Fujiyama A."/>
            <person name="Inagaki F."/>
            <person name="Takami H."/>
        </authorList>
    </citation>
    <scope>NUCLEOTIDE SEQUENCE</scope>
    <source>
        <strain evidence="3">Expedition CK06-06</strain>
    </source>
</reference>
<dbReference type="Gene3D" id="3.40.50.2300">
    <property type="match status" value="1"/>
</dbReference>
<feature type="non-terminal residue" evidence="3">
    <location>
        <position position="130"/>
    </location>
</feature>
<feature type="domain" description="Response regulatory" evidence="2">
    <location>
        <begin position="2"/>
        <end position="116"/>
    </location>
</feature>
<dbReference type="EMBL" id="BARS01010195">
    <property type="protein sequence ID" value="GAF90830.1"/>
    <property type="molecule type" value="Genomic_DNA"/>
</dbReference>